<dbReference type="AlphaFoldDB" id="A0A9W9NSD4"/>
<comment type="similarity">
    <text evidence="1">Belongs to the sulfatase family.</text>
</comment>
<comment type="PTM">
    <text evidence="2">The conversion to 3-oxoalanine (also known as C-formylglycine, FGly), of a serine or cysteine residue in prokaryotes and of a cysteine residue in eukaryotes, is critical for catalytic activity.</text>
</comment>
<evidence type="ECO:0000313" key="5">
    <source>
        <dbReference type="Proteomes" id="UP001150941"/>
    </source>
</evidence>
<dbReference type="GO" id="GO:0018958">
    <property type="term" value="P:phenol-containing compound metabolic process"/>
    <property type="evidence" value="ECO:0007669"/>
    <property type="project" value="InterPro"/>
</dbReference>
<evidence type="ECO:0000259" key="3">
    <source>
        <dbReference type="Pfam" id="PF00884"/>
    </source>
</evidence>
<reference evidence="4" key="2">
    <citation type="journal article" date="2023" name="IMA Fungus">
        <title>Comparative genomic study of the Penicillium genus elucidates a diverse pangenome and 15 lateral gene transfer events.</title>
        <authorList>
            <person name="Petersen C."/>
            <person name="Sorensen T."/>
            <person name="Nielsen M.R."/>
            <person name="Sondergaard T.E."/>
            <person name="Sorensen J.L."/>
            <person name="Fitzpatrick D.A."/>
            <person name="Frisvad J.C."/>
            <person name="Nielsen K.L."/>
        </authorList>
    </citation>
    <scope>NUCLEOTIDE SEQUENCE</scope>
    <source>
        <strain evidence="4">IBT 19713</strain>
    </source>
</reference>
<feature type="domain" description="Sulfatase N-terminal" evidence="3">
    <location>
        <begin position="3"/>
        <end position="328"/>
    </location>
</feature>
<dbReference type="InterPro" id="IPR000917">
    <property type="entry name" value="Sulfatase_N"/>
</dbReference>
<dbReference type="Proteomes" id="UP001150941">
    <property type="component" value="Unassembled WGS sequence"/>
</dbReference>
<dbReference type="GO" id="GO:0008449">
    <property type="term" value="F:N-acetylglucosamine-6-sulfatase activity"/>
    <property type="evidence" value="ECO:0007669"/>
    <property type="project" value="TreeGrafter"/>
</dbReference>
<dbReference type="Pfam" id="PF00884">
    <property type="entry name" value="Sulfatase"/>
    <property type="match status" value="1"/>
</dbReference>
<dbReference type="SUPFAM" id="SSF53649">
    <property type="entry name" value="Alkaline phosphatase-like"/>
    <property type="match status" value="1"/>
</dbReference>
<keyword evidence="5" id="KW-1185">Reference proteome</keyword>
<dbReference type="Gene3D" id="3.40.720.10">
    <property type="entry name" value="Alkaline Phosphatase, subunit A"/>
    <property type="match status" value="1"/>
</dbReference>
<protein>
    <recommendedName>
        <fullName evidence="3">Sulfatase N-terminal domain-containing protein</fullName>
    </recommendedName>
</protein>
<dbReference type="OrthoDB" id="96314at2759"/>
<feature type="modified residue" description="3-oxoalanine (Cys)" evidence="2">
    <location>
        <position position="28"/>
    </location>
</feature>
<dbReference type="PIRSF" id="PIRSF000972">
    <property type="entry name" value="Arylsulf_plant"/>
    <property type="match status" value="1"/>
</dbReference>
<dbReference type="CDD" id="cd16147">
    <property type="entry name" value="G6S"/>
    <property type="match status" value="1"/>
</dbReference>
<proteinExistence type="inferred from homology"/>
<comment type="caution">
    <text evidence="4">The sequence shown here is derived from an EMBL/GenBank/DDBJ whole genome shotgun (WGS) entry which is preliminary data.</text>
</comment>
<dbReference type="InterPro" id="IPR017850">
    <property type="entry name" value="Alkaline_phosphatase_core_sf"/>
</dbReference>
<dbReference type="RefSeq" id="XP_058328439.1">
    <property type="nucleotide sequence ID" value="XM_058475549.1"/>
</dbReference>
<evidence type="ECO:0000256" key="1">
    <source>
        <dbReference type="ARBA" id="ARBA00008779"/>
    </source>
</evidence>
<dbReference type="PANTHER" id="PTHR43108">
    <property type="entry name" value="N-ACETYLGLUCOSAMINE-6-SULFATASE FAMILY MEMBER"/>
    <property type="match status" value="1"/>
</dbReference>
<evidence type="ECO:0000256" key="2">
    <source>
        <dbReference type="PIRSR" id="PIRSR000972-50"/>
    </source>
</evidence>
<dbReference type="PANTHER" id="PTHR43108:SF8">
    <property type="entry name" value="SD21168P"/>
    <property type="match status" value="1"/>
</dbReference>
<organism evidence="4 5">
    <name type="scientific">Penicillium chermesinum</name>
    <dbReference type="NCBI Taxonomy" id="63820"/>
    <lineage>
        <taxon>Eukaryota</taxon>
        <taxon>Fungi</taxon>
        <taxon>Dikarya</taxon>
        <taxon>Ascomycota</taxon>
        <taxon>Pezizomycotina</taxon>
        <taxon>Eurotiomycetes</taxon>
        <taxon>Eurotiomycetidae</taxon>
        <taxon>Eurotiales</taxon>
        <taxon>Aspergillaceae</taxon>
        <taxon>Penicillium</taxon>
    </lineage>
</organism>
<name>A0A9W9NSD4_9EURO</name>
<dbReference type="EMBL" id="JAPQKS010000005">
    <property type="protein sequence ID" value="KAJ5225028.1"/>
    <property type="molecule type" value="Genomic_DNA"/>
</dbReference>
<dbReference type="GO" id="GO:0005539">
    <property type="term" value="F:glycosaminoglycan binding"/>
    <property type="evidence" value="ECO:0007669"/>
    <property type="project" value="TreeGrafter"/>
</dbReference>
<dbReference type="GeneID" id="83202852"/>
<evidence type="ECO:0000313" key="4">
    <source>
        <dbReference type="EMBL" id="KAJ5225028.1"/>
    </source>
</evidence>
<accession>A0A9W9NSD4</accession>
<gene>
    <name evidence="4" type="ORF">N7468_006253</name>
</gene>
<dbReference type="GO" id="GO:0004065">
    <property type="term" value="F:arylsulfatase activity"/>
    <property type="evidence" value="ECO:0007669"/>
    <property type="project" value="InterPro"/>
</dbReference>
<sequence length="537" mass="59752">MTKMPNVKRLLGDNGVTFDKHYCTSAFCCPSRVSLFTGKCVHNTNVTDVVVPWGGGYPKFITQGLNDDYLPLWLQEGGVNTYYVGKFANGHSVTNYLDPPAAGWTGSNFLLEPGVYDYLNTTWTKNNGPFEFYLERHAINITTKHALEMIDTAVSDAKPFFLTVAPAVPHVGINASGNGETFFPIPQPRWADAFPDAKVPRTPNWNPKEPSGASFLLDLPYQNQSLVDQLDELYRSRLRAVAGLDVMVSQIVGALASHGILDNTHIIYTADNGYHIGQHRLGCGKKEGYEADINIPFVWRGPGVPKGQVSSAVSTHTDLAPTFLKLFGLPMRTKLDGKTIPVVTGETDVKAAEHINVELWGSADVYETMPFKNNVPLPVAVSNNTYKGLRIVSDDYSLYYSVWCTNEHELYDMVKDEYQMDNLLRDTTDITRISARSTYLGRHLSDTVARLDALLMVLKTCVGVECTKPWLQLHPQGDVNTLRDALNEDYDDFYRSQQKVSFTACKQGYIVEYEGPASVMQYSGSASFRYQQALTGN</sequence>
<reference evidence="4" key="1">
    <citation type="submission" date="2022-11" db="EMBL/GenBank/DDBJ databases">
        <authorList>
            <person name="Petersen C."/>
        </authorList>
    </citation>
    <scope>NUCLEOTIDE SEQUENCE</scope>
    <source>
        <strain evidence="4">IBT 19713</strain>
    </source>
</reference>
<dbReference type="InterPro" id="IPR012083">
    <property type="entry name" value="Arylsulfatase"/>
</dbReference>